<gene>
    <name evidence="1" type="ORF">PCOR1329_LOCUS71463</name>
</gene>
<reference evidence="1" key="1">
    <citation type="submission" date="2023-10" db="EMBL/GenBank/DDBJ databases">
        <authorList>
            <person name="Chen Y."/>
            <person name="Shah S."/>
            <person name="Dougan E. K."/>
            <person name="Thang M."/>
            <person name="Chan C."/>
        </authorList>
    </citation>
    <scope>NUCLEOTIDE SEQUENCE [LARGE SCALE GENOMIC DNA]</scope>
</reference>
<proteinExistence type="predicted"/>
<sequence length="145" mass="15666">MAAEGDAEEGPDLALVEVVELRAEPNDCAFGERLCLSMSFTVDRDLAGHFWQVRYIVDTSKKRVIIGLGSTEAFDYPQGGPWSMTFEVPSIDVGDVPPSLLAQQDGLLVAALTGPSGEEVSNVNMVVQVRPDGSGLRRYVINPLE</sequence>
<evidence type="ECO:0000313" key="1">
    <source>
        <dbReference type="EMBL" id="CAK0891529.1"/>
    </source>
</evidence>
<evidence type="ECO:0000313" key="2">
    <source>
        <dbReference type="Proteomes" id="UP001189429"/>
    </source>
</evidence>
<name>A0ABN9X1M7_9DINO</name>
<accession>A0ABN9X1M7</accession>
<comment type="caution">
    <text evidence="1">The sequence shown here is derived from an EMBL/GenBank/DDBJ whole genome shotgun (WGS) entry which is preliminary data.</text>
</comment>
<protein>
    <submittedName>
        <fullName evidence="1">Uncharacterized protein</fullName>
    </submittedName>
</protein>
<dbReference type="EMBL" id="CAUYUJ010019492">
    <property type="protein sequence ID" value="CAK0891529.1"/>
    <property type="molecule type" value="Genomic_DNA"/>
</dbReference>
<dbReference type="Proteomes" id="UP001189429">
    <property type="component" value="Unassembled WGS sequence"/>
</dbReference>
<keyword evidence="2" id="KW-1185">Reference proteome</keyword>
<organism evidence="1 2">
    <name type="scientific">Prorocentrum cordatum</name>
    <dbReference type="NCBI Taxonomy" id="2364126"/>
    <lineage>
        <taxon>Eukaryota</taxon>
        <taxon>Sar</taxon>
        <taxon>Alveolata</taxon>
        <taxon>Dinophyceae</taxon>
        <taxon>Prorocentrales</taxon>
        <taxon>Prorocentraceae</taxon>
        <taxon>Prorocentrum</taxon>
    </lineage>
</organism>